<comment type="caution">
    <text evidence="1">The sequence shown here is derived from an EMBL/GenBank/DDBJ whole genome shotgun (WGS) entry which is preliminary data.</text>
</comment>
<organism evidence="1 2">
    <name type="scientific">Peribacillus deserti</name>
    <dbReference type="NCBI Taxonomy" id="673318"/>
    <lineage>
        <taxon>Bacteria</taxon>
        <taxon>Bacillati</taxon>
        <taxon>Bacillota</taxon>
        <taxon>Bacilli</taxon>
        <taxon>Bacillales</taxon>
        <taxon>Bacillaceae</taxon>
        <taxon>Peribacillus</taxon>
    </lineage>
</organism>
<dbReference type="Gene3D" id="1.20.1260.10">
    <property type="match status" value="2"/>
</dbReference>
<dbReference type="InterPro" id="IPR012347">
    <property type="entry name" value="Ferritin-like"/>
</dbReference>
<dbReference type="AlphaFoldDB" id="A0A2N5M0M3"/>
<dbReference type="EMBL" id="PGUY01000073">
    <property type="protein sequence ID" value="PLT27908.1"/>
    <property type="molecule type" value="Genomic_DNA"/>
</dbReference>
<dbReference type="Proteomes" id="UP000234748">
    <property type="component" value="Unassembled WGS sequence"/>
</dbReference>
<dbReference type="Pfam" id="PF11553">
    <property type="entry name" value="DUF3231"/>
    <property type="match status" value="2"/>
</dbReference>
<proteinExistence type="predicted"/>
<name>A0A2N5M0M3_9BACI</name>
<sequence length="336" mass="38220">MEANNHRTKLTMSELGNLWSQYMNDTMAVCVLRYFLSNVQDEKIKEILAFALGLSELHINKIKQFLSDDEYSIPVGFTDEDVNPSAPPLFSDTFFAFYLHIMAIHGLTRYSGSFGSTMREDQRNYLSECITETLDLYNRSTALLLEKGIISKPPTLNGDYKPESVKKENWLTGWFSTKRPINAIELGGVYLSLQKTMMKEVLQLGFSQVAQSKEVREFLQRGLKLCRKHNTVLSSFLQEEDLHAPRSFASEITKSTIPPFSDKLMLNHVSLLIAFTIGFYGESLSVCQRRDLSVSYARMATEVGLYAEDGANILIENGWMEQPPLAIDHQKLAREQ</sequence>
<dbReference type="InterPro" id="IPR021617">
    <property type="entry name" value="DUF3231"/>
</dbReference>
<dbReference type="RefSeq" id="WP_101645434.1">
    <property type="nucleotide sequence ID" value="NZ_PGUY01000073.1"/>
</dbReference>
<gene>
    <name evidence="1" type="ORF">CUU66_21495</name>
</gene>
<reference evidence="1 2" key="1">
    <citation type="submission" date="2017-11" db="EMBL/GenBank/DDBJ databases">
        <title>Comparitive Functional Genomics of Dry Heat Resistant strains isolated from the Viking Spacecraft.</title>
        <authorList>
            <person name="Seuylemezian A."/>
            <person name="Cooper K."/>
            <person name="Vaishampayan P."/>
        </authorList>
    </citation>
    <scope>NUCLEOTIDE SEQUENCE [LARGE SCALE GENOMIC DNA]</scope>
    <source>
        <strain evidence="1 2">V1-29</strain>
    </source>
</reference>
<protein>
    <submittedName>
        <fullName evidence="1">Transcriptional regulator</fullName>
    </submittedName>
</protein>
<evidence type="ECO:0000313" key="1">
    <source>
        <dbReference type="EMBL" id="PLT27908.1"/>
    </source>
</evidence>
<dbReference type="OrthoDB" id="1675670at2"/>
<keyword evidence="2" id="KW-1185">Reference proteome</keyword>
<evidence type="ECO:0000313" key="2">
    <source>
        <dbReference type="Proteomes" id="UP000234748"/>
    </source>
</evidence>
<accession>A0A2N5M0M3</accession>